<dbReference type="InterPro" id="IPR016135">
    <property type="entry name" value="UBQ-conjugating_enzyme/RWD"/>
</dbReference>
<dbReference type="InterPro" id="IPR015943">
    <property type="entry name" value="WD40/YVTN_repeat-like_dom_sf"/>
</dbReference>
<feature type="repeat" description="WD" evidence="3">
    <location>
        <begin position="198"/>
        <end position="240"/>
    </location>
</feature>
<feature type="region of interest" description="Disordered" evidence="4">
    <location>
        <begin position="1402"/>
        <end position="1442"/>
    </location>
</feature>
<accession>A0AAV9QFQ4</accession>
<dbReference type="GO" id="GO:0035859">
    <property type="term" value="C:Seh1-associated complex"/>
    <property type="evidence" value="ECO:0007669"/>
    <property type="project" value="TreeGrafter"/>
</dbReference>
<feature type="region of interest" description="Disordered" evidence="4">
    <location>
        <begin position="987"/>
        <end position="1032"/>
    </location>
</feature>
<gene>
    <name evidence="5" type="ORF">LTR25_002367</name>
</gene>
<protein>
    <recommendedName>
        <fullName evidence="7">WD repeat protein</fullName>
    </recommendedName>
</protein>
<dbReference type="Pfam" id="PF00400">
    <property type="entry name" value="WD40"/>
    <property type="match status" value="2"/>
</dbReference>
<organism evidence="5 6">
    <name type="scientific">Vermiconidia calcicola</name>
    <dbReference type="NCBI Taxonomy" id="1690605"/>
    <lineage>
        <taxon>Eukaryota</taxon>
        <taxon>Fungi</taxon>
        <taxon>Dikarya</taxon>
        <taxon>Ascomycota</taxon>
        <taxon>Pezizomycotina</taxon>
        <taxon>Dothideomycetes</taxon>
        <taxon>Dothideomycetidae</taxon>
        <taxon>Mycosphaerellales</taxon>
        <taxon>Extremaceae</taxon>
        <taxon>Vermiconidia</taxon>
    </lineage>
</organism>
<dbReference type="GO" id="GO:0034198">
    <property type="term" value="P:cellular response to amino acid starvation"/>
    <property type="evidence" value="ECO:0007669"/>
    <property type="project" value="TreeGrafter"/>
</dbReference>
<evidence type="ECO:0008006" key="7">
    <source>
        <dbReference type="Google" id="ProtNLM"/>
    </source>
</evidence>
<dbReference type="Gene3D" id="2.130.10.10">
    <property type="entry name" value="YVTN repeat-like/Quinoprotein amine dehydrogenase"/>
    <property type="match status" value="1"/>
</dbReference>
<dbReference type="EMBL" id="JAXLQG010000003">
    <property type="protein sequence ID" value="KAK5542481.1"/>
    <property type="molecule type" value="Genomic_DNA"/>
</dbReference>
<feature type="compositionally biased region" description="Polar residues" evidence="4">
    <location>
        <begin position="1493"/>
        <end position="1506"/>
    </location>
</feature>
<dbReference type="GO" id="GO:0005774">
    <property type="term" value="C:vacuolar membrane"/>
    <property type="evidence" value="ECO:0007669"/>
    <property type="project" value="TreeGrafter"/>
</dbReference>
<keyword evidence="2" id="KW-0677">Repeat</keyword>
<feature type="compositionally biased region" description="Polar residues" evidence="4">
    <location>
        <begin position="1421"/>
        <end position="1442"/>
    </location>
</feature>
<dbReference type="InterPro" id="IPR001680">
    <property type="entry name" value="WD40_rpt"/>
</dbReference>
<feature type="region of interest" description="Disordered" evidence="4">
    <location>
        <begin position="672"/>
        <end position="760"/>
    </location>
</feature>
<evidence type="ECO:0000256" key="3">
    <source>
        <dbReference type="PROSITE-ProRule" id="PRU00221"/>
    </source>
</evidence>
<dbReference type="Gene3D" id="3.10.110.10">
    <property type="entry name" value="Ubiquitin Conjugating Enzyme"/>
    <property type="match status" value="1"/>
</dbReference>
<dbReference type="InterPro" id="IPR049567">
    <property type="entry name" value="WDR59-like"/>
</dbReference>
<feature type="region of interest" description="Disordered" evidence="4">
    <location>
        <begin position="1086"/>
        <end position="1161"/>
    </location>
</feature>
<evidence type="ECO:0000256" key="2">
    <source>
        <dbReference type="ARBA" id="ARBA00022737"/>
    </source>
</evidence>
<evidence type="ECO:0000313" key="5">
    <source>
        <dbReference type="EMBL" id="KAK5542481.1"/>
    </source>
</evidence>
<keyword evidence="1 3" id="KW-0853">WD repeat</keyword>
<name>A0AAV9QFQ4_9PEZI</name>
<feature type="compositionally biased region" description="Low complexity" evidence="4">
    <location>
        <begin position="1228"/>
        <end position="1241"/>
    </location>
</feature>
<feature type="region of interest" description="Disordered" evidence="4">
    <location>
        <begin position="1348"/>
        <end position="1368"/>
    </location>
</feature>
<evidence type="ECO:0000313" key="6">
    <source>
        <dbReference type="Proteomes" id="UP001345827"/>
    </source>
</evidence>
<feature type="region of interest" description="Disordered" evidence="4">
    <location>
        <begin position="1220"/>
        <end position="1259"/>
    </location>
</feature>
<dbReference type="InterPro" id="IPR019775">
    <property type="entry name" value="WD40_repeat_CS"/>
</dbReference>
<dbReference type="SMART" id="SM00320">
    <property type="entry name" value="WD40"/>
    <property type="match status" value="6"/>
</dbReference>
<dbReference type="PANTHER" id="PTHR46170">
    <property type="entry name" value="GATOR COMPLEX PROTEIN WDR59"/>
    <property type="match status" value="1"/>
</dbReference>
<evidence type="ECO:0000256" key="1">
    <source>
        <dbReference type="ARBA" id="ARBA00022574"/>
    </source>
</evidence>
<dbReference type="GO" id="GO:0035591">
    <property type="term" value="F:signaling adaptor activity"/>
    <property type="evidence" value="ECO:0007669"/>
    <property type="project" value="TreeGrafter"/>
</dbReference>
<dbReference type="SUPFAM" id="SSF50978">
    <property type="entry name" value="WD40 repeat-like"/>
    <property type="match status" value="1"/>
</dbReference>
<dbReference type="PANTHER" id="PTHR46170:SF1">
    <property type="entry name" value="GATOR COMPLEX PROTEIN WDR59"/>
    <property type="match status" value="1"/>
</dbReference>
<dbReference type="GO" id="GO:1904263">
    <property type="term" value="P:positive regulation of TORC1 signaling"/>
    <property type="evidence" value="ECO:0007669"/>
    <property type="project" value="TreeGrafter"/>
</dbReference>
<feature type="compositionally biased region" description="Polar residues" evidence="4">
    <location>
        <begin position="1010"/>
        <end position="1020"/>
    </location>
</feature>
<dbReference type="InterPro" id="IPR036322">
    <property type="entry name" value="WD40_repeat_dom_sf"/>
</dbReference>
<reference evidence="5 6" key="1">
    <citation type="submission" date="2023-06" db="EMBL/GenBank/DDBJ databases">
        <title>Black Yeasts Isolated from many extreme environments.</title>
        <authorList>
            <person name="Coleine C."/>
            <person name="Stajich J.E."/>
            <person name="Selbmann L."/>
        </authorList>
    </citation>
    <scope>NUCLEOTIDE SEQUENCE [LARGE SCALE GENOMIC DNA]</scope>
    <source>
        <strain evidence="5 6">CCFEE 5887</strain>
    </source>
</reference>
<dbReference type="PROSITE" id="PS50082">
    <property type="entry name" value="WD_REPEATS_2"/>
    <property type="match status" value="2"/>
</dbReference>
<comment type="caution">
    <text evidence="5">The sequence shown here is derived from an EMBL/GenBank/DDBJ whole genome shotgun (WGS) entry which is preliminary data.</text>
</comment>
<dbReference type="Proteomes" id="UP001345827">
    <property type="component" value="Unassembled WGS sequence"/>
</dbReference>
<feature type="repeat" description="WD" evidence="3">
    <location>
        <begin position="111"/>
        <end position="146"/>
    </location>
</feature>
<dbReference type="PROSITE" id="PS50294">
    <property type="entry name" value="WD_REPEATS_REGION"/>
    <property type="match status" value="2"/>
</dbReference>
<feature type="region of interest" description="Disordered" evidence="4">
    <location>
        <begin position="1463"/>
        <end position="1517"/>
    </location>
</feature>
<proteinExistence type="predicted"/>
<evidence type="ECO:0000256" key="4">
    <source>
        <dbReference type="SAM" id="MobiDB-lite"/>
    </source>
</evidence>
<feature type="compositionally biased region" description="Low complexity" evidence="4">
    <location>
        <begin position="1463"/>
        <end position="1487"/>
    </location>
</feature>
<feature type="compositionally biased region" description="Low complexity" evidence="4">
    <location>
        <begin position="1114"/>
        <end position="1128"/>
    </location>
</feature>
<feature type="compositionally biased region" description="Polar residues" evidence="4">
    <location>
        <begin position="741"/>
        <end position="760"/>
    </location>
</feature>
<keyword evidence="6" id="KW-1185">Reference proteome</keyword>
<feature type="compositionally biased region" description="Basic and acidic residues" evidence="4">
    <location>
        <begin position="987"/>
        <end position="1006"/>
    </location>
</feature>
<sequence length="1607" mass="176546">MARRGPASAFESETFGKDASFRLEQPVGSMTISPSGRDVALASKEGLHIIDLDSPYSVPRYLPHRTPWEVADVQWSPFAARDYWVVSTSNQKALVWNLQMRSSLDSIEFVLHGHTRAITDINFSAHNPDVLATCAVDSFVHCWDLRAPLRPVNSFSDWFAGSTQVKWSRQDEHVIASSHDKFLHIWDVRHGAYPVRTIQAHGTKIYGVDWNRHQGNKIVTCSLDRTIKFWDLDSQENVPERIIETPFPIWRARHTPFGWGLLAMPQRGHGDLYLYDRRALHGVLESGPVRPVATFPGHDGQVKEFLWRSRGTIDGGIDDRDFQLVSWGTDRELKLHALDPEIYEDIGYEKGKSRIQRLNFTRKGAVYRTFRDEPDEAESPMEQTPRSEMFPRHSHLMHFRPRSSTSVGMNKVPVSQFRGWVQGGRQAQKSGMHGRGNNRQSADPIAWLKNVKISSWDPDTLAEEIRHVGDKFKKVDFEVVDISHRKAVMSLQAPWGEEQSQVFLRLEMRFPKMYPRNANAVLTLQKSRFVDEATHRLISTELHTIAETYASRKRGCLEAVLRYLLQEQNLEQIVAWVLGESLSDSKLLDPNAIAADESSSDDDDPLVDGARERLDASANILVPLAKGCGALWSETGKLVCFFPAKSKEQVSFLSTLGVKDMEDSESNKLFEGFGRLHTSSPARKARSGNRTADDDSGSDTSDSSWKSSSSSSSSFETEQNIRGVSTYPVGISGRQQHSRSPDPSNNSTTGGNKLTEAPRTTTVSIHDFGDLIPSKRELAQEYRIFGDGKKVCKHNASVARKASLEDLASVWILLGLVLDDDVPLEVIPDLGHTTTNDITVIARAVARTTRTSNGSFPLQSRPHGRTRWGNHPLGSIYLLPAIFDHYERLGDVQMLAMMSCVFASILNHGFIPGDPATGPWSDKRDTALQVADYFPSRAVAKASIREKVDPDGYILVDSVNVLLSPNTQMKAGTAPLQHQRKLRNGVVRHDSELSSRAHSFVDDSSDRGPYSTTISLSASPEGNRAGHRASSSAAYSSARASLSALTQSYSHSPPNQSSAAAIAAGIKKYSPSGSLAPGWVSTGIFGGQSGSRSSRMSHHSSDRASQESQNTNLRSSLSSGPSRQSTRSNGKYSMATRRSIQSVAPSDITEPAQLNKPSRRKKIKVHLWNQSQFDLDGYPHTPLLDVSLSRKCSAYRASYAHLLDIWQMFVQRAEILKFGTSSGPESAQQGGSNNNSQSGNGHLLDQPRRKTMTSTSRATSPGLRVRRCCRNCGESLGPIEKNGIPIGWQCVNQQCKASTSGSSATLKIPGRSACSICVASIKGLAVPCLQCGHMTCYDCAQGWFGSERTNGARSRRSSEEEEEDGNAMDAASMRHHNDDHTTCPTGCGCSCAMLTTIDVPYPPVLEGSQSQKNLAPPPMSRQHSQNNTGRLQRSPSTLTNTDYGTDSALAAFLALTQHHQRSKSVSAAAARGKAASVSTQQQQQQQQHETAAATHSQSGPDANGTNEAFDDGSDFDQVLNEDDTRLNAWAGSKIATLGRGIGAGLSRGLSSKASDATIRKINVPGISAVPHEDNLRYFDVSIHGPSQSPYEGIVDSLAFWKLSLIPA</sequence>
<dbReference type="PROSITE" id="PS00678">
    <property type="entry name" value="WD_REPEATS_1"/>
    <property type="match status" value="1"/>
</dbReference>
<feature type="compositionally biased region" description="Low complexity" evidence="4">
    <location>
        <begin position="698"/>
        <end position="714"/>
    </location>
</feature>